<evidence type="ECO:0000313" key="4">
    <source>
        <dbReference type="Proteomes" id="UP000177506"/>
    </source>
</evidence>
<dbReference type="OrthoDB" id="865739at2"/>
<gene>
    <name evidence="3" type="ORF">BEN49_07335</name>
</gene>
<organism evidence="3 4">
    <name type="scientific">Hymenobacter coccineus</name>
    <dbReference type="NCBI Taxonomy" id="1908235"/>
    <lineage>
        <taxon>Bacteria</taxon>
        <taxon>Pseudomonadati</taxon>
        <taxon>Bacteroidota</taxon>
        <taxon>Cytophagia</taxon>
        <taxon>Cytophagales</taxon>
        <taxon>Hymenobacteraceae</taxon>
        <taxon>Hymenobacter</taxon>
    </lineage>
</organism>
<feature type="domain" description="Initiator Rep protein WH1" evidence="2">
    <location>
        <begin position="7"/>
        <end position="159"/>
    </location>
</feature>
<dbReference type="Proteomes" id="UP000177506">
    <property type="component" value="Unassembled WGS sequence"/>
</dbReference>
<dbReference type="Pfam" id="PF01051">
    <property type="entry name" value="Rep3_N"/>
    <property type="match status" value="1"/>
</dbReference>
<name>A0A1G1TH02_9BACT</name>
<evidence type="ECO:0000259" key="2">
    <source>
        <dbReference type="Pfam" id="PF01051"/>
    </source>
</evidence>
<dbReference type="SUPFAM" id="SSF46785">
    <property type="entry name" value="Winged helix' DNA-binding domain"/>
    <property type="match status" value="2"/>
</dbReference>
<dbReference type="Pfam" id="PF21205">
    <property type="entry name" value="Rep3_C"/>
    <property type="match status" value="1"/>
</dbReference>
<dbReference type="AlphaFoldDB" id="A0A1G1TH02"/>
<accession>A0A1G1TH02</accession>
<reference evidence="3 4" key="1">
    <citation type="submission" date="2016-08" db="EMBL/GenBank/DDBJ databases">
        <title>Hymenobacter coccineus sp. nov., Hymenobacter lapidarius sp. nov. and Hymenobacter glacialis sp. nov., isolated from Antarctic soil.</title>
        <authorList>
            <person name="Sedlacek I."/>
            <person name="Kralova S."/>
            <person name="Kyrova K."/>
            <person name="Maslanova I."/>
            <person name="Stankova E."/>
            <person name="Vrbovska V."/>
            <person name="Nemec M."/>
            <person name="Bartak M."/>
            <person name="Svec P."/>
            <person name="Busse H.-J."/>
            <person name="Pantucek R."/>
        </authorList>
    </citation>
    <scope>NUCLEOTIDE SEQUENCE [LARGE SCALE GENOMIC DNA]</scope>
    <source>
        <strain evidence="3 4">CCM 8649</strain>
    </source>
</reference>
<dbReference type="InterPro" id="IPR036390">
    <property type="entry name" value="WH_DNA-bd_sf"/>
</dbReference>
<comment type="similarity">
    <text evidence="1">Belongs to the initiator RepB protein family.</text>
</comment>
<dbReference type="Gene3D" id="1.10.10.10">
    <property type="entry name" value="Winged helix-like DNA-binding domain superfamily/Winged helix DNA-binding domain"/>
    <property type="match status" value="2"/>
</dbReference>
<evidence type="ECO:0000256" key="1">
    <source>
        <dbReference type="ARBA" id="ARBA00038283"/>
    </source>
</evidence>
<dbReference type="GO" id="GO:0003887">
    <property type="term" value="F:DNA-directed DNA polymerase activity"/>
    <property type="evidence" value="ECO:0007669"/>
    <property type="project" value="InterPro"/>
</dbReference>
<evidence type="ECO:0000313" key="3">
    <source>
        <dbReference type="EMBL" id="OGX90161.1"/>
    </source>
</evidence>
<dbReference type="GO" id="GO:0006270">
    <property type="term" value="P:DNA replication initiation"/>
    <property type="evidence" value="ECO:0007669"/>
    <property type="project" value="InterPro"/>
</dbReference>
<dbReference type="EMBL" id="MDZA01000188">
    <property type="protein sequence ID" value="OGX90161.1"/>
    <property type="molecule type" value="Genomic_DNA"/>
</dbReference>
<dbReference type="InterPro" id="IPR036388">
    <property type="entry name" value="WH-like_DNA-bd_sf"/>
</dbReference>
<dbReference type="RefSeq" id="WP_070743697.1">
    <property type="nucleotide sequence ID" value="NZ_MDZA01000188.1"/>
</dbReference>
<proteinExistence type="inferred from homology"/>
<comment type="caution">
    <text evidence="3">The sequence shown here is derived from an EMBL/GenBank/DDBJ whole genome shotgun (WGS) entry which is preliminary data.</text>
</comment>
<keyword evidence="4" id="KW-1185">Reference proteome</keyword>
<sequence length="397" mass="45759">MEEPDKIVAQHNALINARFSFLPLQMRLFLALLARIEFEDADFKEHFVPVSELVFDRRGGSAYEQVDEMCEKLTQFTLYIEDLEEGTRRRRKKPNYQYLPLMSKAEYRGDLGGVLAIFNPLIMPYLLQLRQSGNFTTAALAQLRKLKSPYSLRIYWLLKEYADFGRRTMSVDQLRFVLNIAEHEYPRFSSLKSRVLDKAQDELAGTDLPFTFELERESQVVKRIKFLLHLTEGATKKTLATEDGASSDNTSDWGFSLQQVGVSKRSITQIARQLETGEYDLGYVDFVLTRIQRQHSLGKVKKLAGAIYKALIEKYLLEEYLGSRKQAEPKKKLLLAPVAEPEIAFSMSAVREIYDNPGPFLKSRRQEETFAQHVEQVYLADGFVAELRAGEEWLVKK</sequence>
<dbReference type="InterPro" id="IPR000525">
    <property type="entry name" value="Initiator_Rep_WH1"/>
</dbReference>
<protein>
    <recommendedName>
        <fullName evidence="2">Initiator Rep protein WH1 domain-containing protein</fullName>
    </recommendedName>
</protein>